<evidence type="ECO:0000256" key="7">
    <source>
        <dbReference type="ARBA" id="ARBA00023136"/>
    </source>
</evidence>
<dbReference type="PANTHER" id="PTHR12145:SF36">
    <property type="entry name" value="MANNAN ENDO-1,6-ALPHA-MANNOSIDASE DCW1"/>
    <property type="match status" value="1"/>
</dbReference>
<feature type="chain" id="PRO_5009133741" description="Mannan endo-1,6-alpha-mannosidase" evidence="15">
    <location>
        <begin position="22"/>
        <end position="449"/>
    </location>
</feature>
<evidence type="ECO:0000256" key="2">
    <source>
        <dbReference type="ARBA" id="ARBA00004308"/>
    </source>
</evidence>
<dbReference type="Proteomes" id="UP000094112">
    <property type="component" value="Unassembled WGS sequence"/>
</dbReference>
<dbReference type="AlphaFoldDB" id="A0A1E3P9G4"/>
<dbReference type="PROSITE" id="PS51257">
    <property type="entry name" value="PROKAR_LIPOPROTEIN"/>
    <property type="match status" value="1"/>
</dbReference>
<gene>
    <name evidence="16" type="ORF">WICANDRAFT_62082</name>
</gene>
<dbReference type="Gene3D" id="1.50.10.20">
    <property type="match status" value="1"/>
</dbReference>
<dbReference type="GO" id="GO:0008496">
    <property type="term" value="F:mannan endo-1,6-alpha-mannosidase activity"/>
    <property type="evidence" value="ECO:0007669"/>
    <property type="project" value="UniProtKB-UniRule"/>
</dbReference>
<dbReference type="GO" id="GO:0005886">
    <property type="term" value="C:plasma membrane"/>
    <property type="evidence" value="ECO:0007669"/>
    <property type="project" value="EnsemblFungi"/>
</dbReference>
<comment type="similarity">
    <text evidence="3 12">Belongs to the glycosyl hydrolase 76 family.</text>
</comment>
<evidence type="ECO:0000256" key="15">
    <source>
        <dbReference type="SAM" id="SignalP"/>
    </source>
</evidence>
<dbReference type="PIRSF" id="PIRSF016302">
    <property type="entry name" value="Man_a_manosd"/>
    <property type="match status" value="1"/>
</dbReference>
<dbReference type="PANTHER" id="PTHR12145">
    <property type="entry name" value="MANNAN ENDO-1,6-ALPHA-MANNOSIDASE DCW1"/>
    <property type="match status" value="1"/>
</dbReference>
<feature type="transmembrane region" description="Helical" evidence="14">
    <location>
        <begin position="427"/>
        <end position="448"/>
    </location>
</feature>
<keyword evidence="9 12" id="KW-0326">Glycosidase</keyword>
<dbReference type="InterPro" id="IPR014480">
    <property type="entry name" value="Mannan-1_6-alpha_mannosidase"/>
</dbReference>
<keyword evidence="7 14" id="KW-0472">Membrane</keyword>
<dbReference type="GO" id="GO:0071555">
    <property type="term" value="P:cell wall organization"/>
    <property type="evidence" value="ECO:0007669"/>
    <property type="project" value="UniProtKB-KW"/>
</dbReference>
<evidence type="ECO:0000256" key="11">
    <source>
        <dbReference type="ARBA" id="ARBA00054068"/>
    </source>
</evidence>
<dbReference type="Pfam" id="PF03663">
    <property type="entry name" value="Glyco_hydro_76"/>
    <property type="match status" value="1"/>
</dbReference>
<evidence type="ECO:0000256" key="4">
    <source>
        <dbReference type="ARBA" id="ARBA00012350"/>
    </source>
</evidence>
<evidence type="ECO:0000256" key="10">
    <source>
        <dbReference type="ARBA" id="ARBA00023316"/>
    </source>
</evidence>
<evidence type="ECO:0000256" key="13">
    <source>
        <dbReference type="SAM" id="MobiDB-lite"/>
    </source>
</evidence>
<dbReference type="GO" id="GO:0007117">
    <property type="term" value="P:budding cell bud growth"/>
    <property type="evidence" value="ECO:0007669"/>
    <property type="project" value="EnsemblFungi"/>
</dbReference>
<comment type="subcellular location">
    <subcellularLocation>
        <location evidence="2">Endomembrane system</location>
    </subcellularLocation>
</comment>
<evidence type="ECO:0000256" key="14">
    <source>
        <dbReference type="SAM" id="Phobius"/>
    </source>
</evidence>
<evidence type="ECO:0000256" key="5">
    <source>
        <dbReference type="ARBA" id="ARBA00022729"/>
    </source>
</evidence>
<evidence type="ECO:0000256" key="8">
    <source>
        <dbReference type="ARBA" id="ARBA00023180"/>
    </source>
</evidence>
<evidence type="ECO:0000256" key="3">
    <source>
        <dbReference type="ARBA" id="ARBA00009699"/>
    </source>
</evidence>
<dbReference type="EMBL" id="KV454209">
    <property type="protein sequence ID" value="ODQ61527.1"/>
    <property type="molecule type" value="Genomic_DNA"/>
</dbReference>
<sequence length="449" mass="50070">MKLSVFSHSTILVSLLGCVSCVWLTPDNLTNLKEVTGIVADGLLNYYTGLQYGKPIGMFANPYYWWEAGGAWGSMIDFWYFMQNDTYLDITKQALLAQTGENWNYIPLNQSTTEGNDDQGFWGIAVMGAAERNFPNPDSDQPQWLYLAQAVFNTMAARWDDGHCQGGLRWQIFEWNSGYDYKNAVSNGCLFHIAARLARYTANDSYVEWAEKVHDWMEGVGLITEGDWYFIYDGVSINDNCSSVVKLQWTYNQGLMLAGSAYLYNYTEDEIWLNRTKRYLSSSSVFFNNSVMYEAACQNSKNCNNDQRSFKAFFSRFLGLTAQLVPSTYDHIYKLLEASARAASNSCSGGSDGNTCGLDWSHSGWDGYYGLGEQMAALEVMQNLRIRDRPPPYTNYTGGTSHGSGAAGTETSSTNLSPLTIDKGDRAGAAIITCIIAFSIIGSATWLLI</sequence>
<dbReference type="InterPro" id="IPR008928">
    <property type="entry name" value="6-hairpin_glycosidase_sf"/>
</dbReference>
<dbReference type="EC" id="3.2.1.101" evidence="4 12"/>
<keyword evidence="8" id="KW-0325">Glycoprotein</keyword>
<comment type="catalytic activity">
    <reaction evidence="1 12">
        <text>Random hydrolysis of (1-&gt;6)-alpha-D-mannosidic linkages in unbranched (1-&gt;6)-mannans.</text>
        <dbReference type="EC" id="3.2.1.101"/>
    </reaction>
</comment>
<keyword evidence="5 15" id="KW-0732">Signal</keyword>
<dbReference type="GO" id="GO:0009272">
    <property type="term" value="P:fungal-type cell wall biogenesis"/>
    <property type="evidence" value="ECO:0007669"/>
    <property type="project" value="EnsemblFungi"/>
</dbReference>
<keyword evidence="14" id="KW-1133">Transmembrane helix</keyword>
<feature type="signal peptide" evidence="15">
    <location>
        <begin position="1"/>
        <end position="21"/>
    </location>
</feature>
<dbReference type="InterPro" id="IPR005198">
    <property type="entry name" value="Glyco_hydro_76"/>
</dbReference>
<evidence type="ECO:0000313" key="17">
    <source>
        <dbReference type="Proteomes" id="UP000094112"/>
    </source>
</evidence>
<keyword evidence="17" id="KW-1185">Reference proteome</keyword>
<comment type="function">
    <text evidence="11">Required for normal synthesis of the cell wall.</text>
</comment>
<dbReference type="RefSeq" id="XP_019040734.1">
    <property type="nucleotide sequence ID" value="XM_019183307.1"/>
</dbReference>
<proteinExistence type="inferred from homology"/>
<evidence type="ECO:0000256" key="9">
    <source>
        <dbReference type="ARBA" id="ARBA00023295"/>
    </source>
</evidence>
<reference evidence="16 17" key="1">
    <citation type="journal article" date="2016" name="Proc. Natl. Acad. Sci. U.S.A.">
        <title>Comparative genomics of biotechnologically important yeasts.</title>
        <authorList>
            <person name="Riley R."/>
            <person name="Haridas S."/>
            <person name="Wolfe K.H."/>
            <person name="Lopes M.R."/>
            <person name="Hittinger C.T."/>
            <person name="Goeker M."/>
            <person name="Salamov A.A."/>
            <person name="Wisecaver J.H."/>
            <person name="Long T.M."/>
            <person name="Calvey C.H."/>
            <person name="Aerts A.L."/>
            <person name="Barry K.W."/>
            <person name="Choi C."/>
            <person name="Clum A."/>
            <person name="Coughlan A.Y."/>
            <person name="Deshpande S."/>
            <person name="Douglass A.P."/>
            <person name="Hanson S.J."/>
            <person name="Klenk H.-P."/>
            <person name="LaButti K.M."/>
            <person name="Lapidus A."/>
            <person name="Lindquist E.A."/>
            <person name="Lipzen A.M."/>
            <person name="Meier-Kolthoff J.P."/>
            <person name="Ohm R.A."/>
            <person name="Otillar R.P."/>
            <person name="Pangilinan J.L."/>
            <person name="Peng Y."/>
            <person name="Rokas A."/>
            <person name="Rosa C.A."/>
            <person name="Scheuner C."/>
            <person name="Sibirny A.A."/>
            <person name="Slot J.C."/>
            <person name="Stielow J.B."/>
            <person name="Sun H."/>
            <person name="Kurtzman C.P."/>
            <person name="Blackwell M."/>
            <person name="Grigoriev I.V."/>
            <person name="Jeffries T.W."/>
        </authorList>
    </citation>
    <scope>NUCLEOTIDE SEQUENCE [LARGE SCALE GENOMIC DNA]</scope>
    <source>
        <strain evidence="17">ATCC 58044 / CBS 1984 / NCYC 433 / NRRL Y-366-8</strain>
    </source>
</reference>
<accession>A0A1E3P9G4</accession>
<dbReference type="GeneID" id="30200553"/>
<dbReference type="GO" id="GO:0012505">
    <property type="term" value="C:endomembrane system"/>
    <property type="evidence" value="ECO:0007669"/>
    <property type="project" value="UniProtKB-SubCell"/>
</dbReference>
<evidence type="ECO:0000256" key="12">
    <source>
        <dbReference type="PIRNR" id="PIRNR016302"/>
    </source>
</evidence>
<protein>
    <recommendedName>
        <fullName evidence="4 12">Mannan endo-1,6-alpha-mannosidase</fullName>
        <ecNumber evidence="4 12">3.2.1.101</ecNumber>
    </recommendedName>
</protein>
<dbReference type="SUPFAM" id="SSF48208">
    <property type="entry name" value="Six-hairpin glycosidases"/>
    <property type="match status" value="1"/>
</dbReference>
<organism evidence="16 17">
    <name type="scientific">Wickerhamomyces anomalus (strain ATCC 58044 / CBS 1984 / NCYC 433 / NRRL Y-366-8)</name>
    <name type="common">Yeast</name>
    <name type="synonym">Hansenula anomala</name>
    <dbReference type="NCBI Taxonomy" id="683960"/>
    <lineage>
        <taxon>Eukaryota</taxon>
        <taxon>Fungi</taxon>
        <taxon>Dikarya</taxon>
        <taxon>Ascomycota</taxon>
        <taxon>Saccharomycotina</taxon>
        <taxon>Saccharomycetes</taxon>
        <taxon>Phaffomycetales</taxon>
        <taxon>Wickerhamomycetaceae</taxon>
        <taxon>Wickerhamomyces</taxon>
    </lineage>
</organism>
<keyword evidence="14" id="KW-0812">Transmembrane</keyword>
<feature type="region of interest" description="Disordered" evidence="13">
    <location>
        <begin position="391"/>
        <end position="417"/>
    </location>
</feature>
<evidence type="ECO:0000313" key="16">
    <source>
        <dbReference type="EMBL" id="ODQ61527.1"/>
    </source>
</evidence>
<evidence type="ECO:0000256" key="1">
    <source>
        <dbReference type="ARBA" id="ARBA00001452"/>
    </source>
</evidence>
<dbReference type="OrthoDB" id="4187847at2759"/>
<keyword evidence="10" id="KW-0961">Cell wall biogenesis/degradation</keyword>
<dbReference type="FunFam" id="1.50.10.20:FF:000006">
    <property type="entry name" value="Mannan endo-1,6-alpha-mannosidase"/>
    <property type="match status" value="1"/>
</dbReference>
<dbReference type="STRING" id="683960.A0A1E3P9G4"/>
<name>A0A1E3P9G4_WICAA</name>
<keyword evidence="6 12" id="KW-0378">Hydrolase</keyword>
<evidence type="ECO:0000256" key="6">
    <source>
        <dbReference type="ARBA" id="ARBA00022801"/>
    </source>
</evidence>
<dbReference type="GO" id="GO:0016052">
    <property type="term" value="P:carbohydrate catabolic process"/>
    <property type="evidence" value="ECO:0007669"/>
    <property type="project" value="InterPro"/>
</dbReference>